<protein>
    <submittedName>
        <fullName evidence="1">Uncharacterized protein</fullName>
    </submittedName>
</protein>
<proteinExistence type="predicted"/>
<dbReference type="EMBL" id="JWIN03000002">
    <property type="protein sequence ID" value="KAB1282716.1"/>
    <property type="molecule type" value="Genomic_DNA"/>
</dbReference>
<organism evidence="1 2">
    <name type="scientific">Camelus dromedarius</name>
    <name type="common">Dromedary</name>
    <name type="synonym">Arabian camel</name>
    <dbReference type="NCBI Taxonomy" id="9838"/>
    <lineage>
        <taxon>Eukaryota</taxon>
        <taxon>Metazoa</taxon>
        <taxon>Chordata</taxon>
        <taxon>Craniata</taxon>
        <taxon>Vertebrata</taxon>
        <taxon>Euteleostomi</taxon>
        <taxon>Mammalia</taxon>
        <taxon>Eutheria</taxon>
        <taxon>Laurasiatheria</taxon>
        <taxon>Artiodactyla</taxon>
        <taxon>Tylopoda</taxon>
        <taxon>Camelidae</taxon>
        <taxon>Camelus</taxon>
    </lineage>
</organism>
<name>A0A5N4EI83_CAMDR</name>
<reference evidence="1 2" key="1">
    <citation type="journal article" date="2019" name="Mol. Ecol. Resour.">
        <title>Improving Illumina assemblies with Hi-C and long reads: an example with the North African dromedary.</title>
        <authorList>
            <person name="Elbers J.P."/>
            <person name="Rogers M.F."/>
            <person name="Perelman P.L."/>
            <person name="Proskuryakova A.A."/>
            <person name="Serdyukova N.A."/>
            <person name="Johnson W.E."/>
            <person name="Horin P."/>
            <person name="Corander J."/>
            <person name="Murphy D."/>
            <person name="Burger P.A."/>
        </authorList>
    </citation>
    <scope>NUCLEOTIDE SEQUENCE [LARGE SCALE GENOMIC DNA]</scope>
    <source>
        <strain evidence="1">Drom800</strain>
        <tissue evidence="1">Blood</tissue>
    </source>
</reference>
<evidence type="ECO:0000313" key="2">
    <source>
        <dbReference type="Proteomes" id="UP000299084"/>
    </source>
</evidence>
<evidence type="ECO:0000313" key="1">
    <source>
        <dbReference type="EMBL" id="KAB1282716.1"/>
    </source>
</evidence>
<sequence length="94" mass="10331">MRLLLQHSITHLLSPSPPRLSHYQLYQHPHPVSIPATIPIPTAISINIPTTISINIPATISIPISTTIYITITTIITISATTTFNTIVINKEIK</sequence>
<dbReference type="Proteomes" id="UP000299084">
    <property type="component" value="Unassembled WGS sequence"/>
</dbReference>
<keyword evidence="2" id="KW-1185">Reference proteome</keyword>
<accession>A0A5N4EI83</accession>
<dbReference type="AlphaFoldDB" id="A0A5N4EI83"/>
<gene>
    <name evidence="1" type="ORF">Cadr_000002299</name>
</gene>
<comment type="caution">
    <text evidence="1">The sequence shown here is derived from an EMBL/GenBank/DDBJ whole genome shotgun (WGS) entry which is preliminary data.</text>
</comment>